<dbReference type="PROSITE" id="PS51163">
    <property type="entry name" value="YRDC"/>
    <property type="match status" value="1"/>
</dbReference>
<evidence type="ECO:0000256" key="7">
    <source>
        <dbReference type="ARBA" id="ARBA00022840"/>
    </source>
</evidence>
<dbReference type="Proteomes" id="UP000199556">
    <property type="component" value="Unassembled WGS sequence"/>
</dbReference>
<comment type="function">
    <text evidence="9">Required for the formation of a threonylcarbamoyl group on adenosine at position 37 (t(6)A37) in tRNAs that read codons beginning with adenine. Catalyzes the conversion of L-threonine, HCO(3)(-)/CO(2) and ATP to give threonylcarbamoyl-AMP (TC-AMP) as the acyladenylate intermediate, with the release of diphosphate.</text>
</comment>
<dbReference type="PANTHER" id="PTHR17490">
    <property type="entry name" value="SUA5"/>
    <property type="match status" value="1"/>
</dbReference>
<organism evidence="12 13">
    <name type="scientific">Ectothiorhodospira mobilis</name>
    <dbReference type="NCBI Taxonomy" id="195064"/>
    <lineage>
        <taxon>Bacteria</taxon>
        <taxon>Pseudomonadati</taxon>
        <taxon>Pseudomonadota</taxon>
        <taxon>Gammaproteobacteria</taxon>
        <taxon>Chromatiales</taxon>
        <taxon>Ectothiorhodospiraceae</taxon>
        <taxon>Ectothiorhodospira</taxon>
    </lineage>
</organism>
<dbReference type="GO" id="GO:0005737">
    <property type="term" value="C:cytoplasm"/>
    <property type="evidence" value="ECO:0007669"/>
    <property type="project" value="UniProtKB-SubCell"/>
</dbReference>
<feature type="region of interest" description="Disordered" evidence="10">
    <location>
        <begin position="170"/>
        <end position="193"/>
    </location>
</feature>
<dbReference type="HAMAP" id="MF_01852">
    <property type="entry name" value="TsaC"/>
    <property type="match status" value="1"/>
</dbReference>
<evidence type="ECO:0000256" key="3">
    <source>
        <dbReference type="ARBA" id="ARBA00022679"/>
    </source>
</evidence>
<comment type="catalytic activity">
    <reaction evidence="8 9">
        <text>L-threonine + hydrogencarbonate + ATP = L-threonylcarbamoyladenylate + diphosphate + H2O</text>
        <dbReference type="Rhea" id="RHEA:36407"/>
        <dbReference type="ChEBI" id="CHEBI:15377"/>
        <dbReference type="ChEBI" id="CHEBI:17544"/>
        <dbReference type="ChEBI" id="CHEBI:30616"/>
        <dbReference type="ChEBI" id="CHEBI:33019"/>
        <dbReference type="ChEBI" id="CHEBI:57926"/>
        <dbReference type="ChEBI" id="CHEBI:73682"/>
        <dbReference type="EC" id="2.7.7.87"/>
    </reaction>
</comment>
<evidence type="ECO:0000259" key="11">
    <source>
        <dbReference type="PROSITE" id="PS51163"/>
    </source>
</evidence>
<keyword evidence="2 9" id="KW-0963">Cytoplasm</keyword>
<dbReference type="GO" id="GO:0005524">
    <property type="term" value="F:ATP binding"/>
    <property type="evidence" value="ECO:0007669"/>
    <property type="project" value="UniProtKB-UniRule"/>
</dbReference>
<dbReference type="Gene3D" id="3.90.870.10">
    <property type="entry name" value="DHBP synthase"/>
    <property type="match status" value="1"/>
</dbReference>
<dbReference type="InterPro" id="IPR023535">
    <property type="entry name" value="TC-AMP_synthase"/>
</dbReference>
<feature type="domain" description="YrdC-like" evidence="11">
    <location>
        <begin position="10"/>
        <end position="193"/>
    </location>
</feature>
<protein>
    <recommendedName>
        <fullName evidence="9">Threonylcarbamoyl-AMP synthase</fullName>
        <shortName evidence="9">TC-AMP synthase</shortName>
        <ecNumber evidence="9">2.7.7.87</ecNumber>
    </recommendedName>
    <alternativeName>
        <fullName evidence="9">L-threonylcarbamoyladenylate synthase</fullName>
    </alternativeName>
    <alternativeName>
        <fullName evidence="9">t(6)A37 threonylcarbamoyladenosine biosynthesis protein TsaC</fullName>
    </alternativeName>
    <alternativeName>
        <fullName evidence="9">tRNA threonylcarbamoyladenosine biosynthesis protein TsaC</fullName>
    </alternativeName>
</protein>
<dbReference type="RefSeq" id="WP_244887900.1">
    <property type="nucleotide sequence ID" value="NZ_FOUO01000008.1"/>
</dbReference>
<dbReference type="GO" id="GO:0003725">
    <property type="term" value="F:double-stranded RNA binding"/>
    <property type="evidence" value="ECO:0007669"/>
    <property type="project" value="InterPro"/>
</dbReference>
<feature type="compositionally biased region" description="Basic and acidic residues" evidence="10">
    <location>
        <begin position="172"/>
        <end position="184"/>
    </location>
</feature>
<evidence type="ECO:0000256" key="6">
    <source>
        <dbReference type="ARBA" id="ARBA00022741"/>
    </source>
</evidence>
<keyword evidence="6 9" id="KW-0547">Nucleotide-binding</keyword>
<dbReference type="EC" id="2.7.7.87" evidence="9"/>
<dbReference type="FunFam" id="3.90.870.10:FF:000004">
    <property type="entry name" value="Threonylcarbamoyl-AMP synthase"/>
    <property type="match status" value="1"/>
</dbReference>
<dbReference type="SUPFAM" id="SSF55821">
    <property type="entry name" value="YrdC/RibB"/>
    <property type="match status" value="1"/>
</dbReference>
<gene>
    <name evidence="9" type="primary">tsaC</name>
    <name evidence="12" type="ORF">SAMN05421721_10889</name>
</gene>
<evidence type="ECO:0000256" key="9">
    <source>
        <dbReference type="HAMAP-Rule" id="MF_01852"/>
    </source>
</evidence>
<dbReference type="EMBL" id="FOUO01000008">
    <property type="protein sequence ID" value="SFM53219.1"/>
    <property type="molecule type" value="Genomic_DNA"/>
</dbReference>
<dbReference type="STRING" id="195064.SAMN05421721_10889"/>
<comment type="subcellular location">
    <subcellularLocation>
        <location evidence="1 9">Cytoplasm</location>
    </subcellularLocation>
</comment>
<evidence type="ECO:0000256" key="4">
    <source>
        <dbReference type="ARBA" id="ARBA00022694"/>
    </source>
</evidence>
<keyword evidence="3 9" id="KW-0808">Transferase</keyword>
<comment type="similarity">
    <text evidence="9">Belongs to the SUA5 family. TsaC subfamily.</text>
</comment>
<evidence type="ECO:0000313" key="13">
    <source>
        <dbReference type="Proteomes" id="UP000199556"/>
    </source>
</evidence>
<evidence type="ECO:0000256" key="8">
    <source>
        <dbReference type="ARBA" id="ARBA00048366"/>
    </source>
</evidence>
<keyword evidence="5 9" id="KW-0548">Nucleotidyltransferase</keyword>
<dbReference type="GO" id="GO:0006450">
    <property type="term" value="P:regulation of translational fidelity"/>
    <property type="evidence" value="ECO:0007669"/>
    <property type="project" value="TreeGrafter"/>
</dbReference>
<reference evidence="12 13" key="1">
    <citation type="submission" date="2016-10" db="EMBL/GenBank/DDBJ databases">
        <authorList>
            <person name="de Groot N.N."/>
        </authorList>
    </citation>
    <scope>NUCLEOTIDE SEQUENCE [LARGE SCALE GENOMIC DNA]</scope>
    <source>
        <strain evidence="12 13">DSM 4180</strain>
    </source>
</reference>
<accession>A0A1I4RM05</accession>
<keyword evidence="7 9" id="KW-0067">ATP-binding</keyword>
<keyword evidence="13" id="KW-1185">Reference proteome</keyword>
<dbReference type="AlphaFoldDB" id="A0A1I4RM05"/>
<evidence type="ECO:0000313" key="12">
    <source>
        <dbReference type="EMBL" id="SFM53219.1"/>
    </source>
</evidence>
<sequence>MTGRGTRRRALRPRAAAAVIRSGGVVAYPTEAVYGLGCAPCNRTAVQRLLRIKGRAQAKGLILVAADPAQLTPFLAPVDPALQDRALATWPGPVTWLWPAAPHTPRWLTGDHDTLAVRVTDHPLAAALCRHAGTALVSTSANRSDAPPCRHAQAVDDTLGHGLDLILAGDTGGRDRPSEIRDLGSGRVLRPGG</sequence>
<proteinExistence type="inferred from homology"/>
<evidence type="ECO:0000256" key="5">
    <source>
        <dbReference type="ARBA" id="ARBA00022695"/>
    </source>
</evidence>
<name>A0A1I4RM05_ECTMO</name>
<dbReference type="PANTHER" id="PTHR17490:SF18">
    <property type="entry name" value="THREONYLCARBAMOYL-AMP SYNTHASE"/>
    <property type="match status" value="1"/>
</dbReference>
<dbReference type="GO" id="GO:0002949">
    <property type="term" value="P:tRNA threonylcarbamoyladenosine modification"/>
    <property type="evidence" value="ECO:0007669"/>
    <property type="project" value="UniProtKB-UniRule"/>
</dbReference>
<keyword evidence="4 9" id="KW-0819">tRNA processing</keyword>
<evidence type="ECO:0000256" key="10">
    <source>
        <dbReference type="SAM" id="MobiDB-lite"/>
    </source>
</evidence>
<dbReference type="InterPro" id="IPR017945">
    <property type="entry name" value="DHBP_synth_RibB-like_a/b_dom"/>
</dbReference>
<dbReference type="GO" id="GO:0061710">
    <property type="term" value="F:L-threonylcarbamoyladenylate synthase"/>
    <property type="evidence" value="ECO:0007669"/>
    <property type="project" value="UniProtKB-EC"/>
</dbReference>
<evidence type="ECO:0000256" key="2">
    <source>
        <dbReference type="ARBA" id="ARBA00022490"/>
    </source>
</evidence>
<dbReference type="Pfam" id="PF01300">
    <property type="entry name" value="Sua5_yciO_yrdC"/>
    <property type="match status" value="1"/>
</dbReference>
<dbReference type="InterPro" id="IPR006070">
    <property type="entry name" value="Sua5-like_dom"/>
</dbReference>
<evidence type="ECO:0000256" key="1">
    <source>
        <dbReference type="ARBA" id="ARBA00004496"/>
    </source>
</evidence>
<dbReference type="InterPro" id="IPR050156">
    <property type="entry name" value="TC-AMP_synthase_SUA5"/>
</dbReference>
<dbReference type="GO" id="GO:0000049">
    <property type="term" value="F:tRNA binding"/>
    <property type="evidence" value="ECO:0007669"/>
    <property type="project" value="TreeGrafter"/>
</dbReference>